<dbReference type="InterPro" id="IPR011990">
    <property type="entry name" value="TPR-like_helical_dom_sf"/>
</dbReference>
<dbReference type="PANTHER" id="PTHR12558">
    <property type="entry name" value="CELL DIVISION CYCLE 16,23,27"/>
    <property type="match status" value="1"/>
</dbReference>
<dbReference type="Pfam" id="PF13432">
    <property type="entry name" value="TPR_16"/>
    <property type="match status" value="1"/>
</dbReference>
<name>A0A934S9J4_9BACT</name>
<dbReference type="Pfam" id="PF13525">
    <property type="entry name" value="YfiO"/>
    <property type="match status" value="1"/>
</dbReference>
<organism evidence="5 6">
    <name type="scientific">Luteolibacter pohnpeiensis</name>
    <dbReference type="NCBI Taxonomy" id="454153"/>
    <lineage>
        <taxon>Bacteria</taxon>
        <taxon>Pseudomonadati</taxon>
        <taxon>Verrucomicrobiota</taxon>
        <taxon>Verrucomicrobiia</taxon>
        <taxon>Verrucomicrobiales</taxon>
        <taxon>Verrucomicrobiaceae</taxon>
        <taxon>Luteolibacter</taxon>
    </lineage>
</organism>
<accession>A0A934S9J4</accession>
<dbReference type="SUPFAM" id="SSF48452">
    <property type="entry name" value="TPR-like"/>
    <property type="match status" value="4"/>
</dbReference>
<feature type="domain" description="Outer membrane lipoprotein BamD-like" evidence="4">
    <location>
        <begin position="445"/>
        <end position="528"/>
    </location>
</feature>
<feature type="coiled-coil region" evidence="2">
    <location>
        <begin position="265"/>
        <end position="325"/>
    </location>
</feature>
<dbReference type="RefSeq" id="WP_200268401.1">
    <property type="nucleotide sequence ID" value="NZ_JAENIJ010000006.1"/>
</dbReference>
<evidence type="ECO:0000313" key="6">
    <source>
        <dbReference type="Proteomes" id="UP000603141"/>
    </source>
</evidence>
<evidence type="ECO:0000256" key="2">
    <source>
        <dbReference type="SAM" id="Coils"/>
    </source>
</evidence>
<evidence type="ECO:0000256" key="3">
    <source>
        <dbReference type="SAM" id="SignalP"/>
    </source>
</evidence>
<proteinExistence type="predicted"/>
<dbReference type="EMBL" id="JAENIJ010000006">
    <property type="protein sequence ID" value="MBK1881844.1"/>
    <property type="molecule type" value="Genomic_DNA"/>
</dbReference>
<comment type="caution">
    <text evidence="5">The sequence shown here is derived from an EMBL/GenBank/DDBJ whole genome shotgun (WGS) entry which is preliminary data.</text>
</comment>
<dbReference type="Pfam" id="PF13174">
    <property type="entry name" value="TPR_6"/>
    <property type="match status" value="2"/>
</dbReference>
<dbReference type="AlphaFoldDB" id="A0A934S9J4"/>
<dbReference type="SMART" id="SM00028">
    <property type="entry name" value="TPR"/>
    <property type="match status" value="7"/>
</dbReference>
<dbReference type="PANTHER" id="PTHR12558:SF13">
    <property type="entry name" value="CELL DIVISION CYCLE PROTEIN 27 HOMOLOG"/>
    <property type="match status" value="1"/>
</dbReference>
<evidence type="ECO:0000313" key="5">
    <source>
        <dbReference type="EMBL" id="MBK1881844.1"/>
    </source>
</evidence>
<evidence type="ECO:0000259" key="4">
    <source>
        <dbReference type="Pfam" id="PF13525"/>
    </source>
</evidence>
<keyword evidence="2" id="KW-0175">Coiled coil</keyword>
<dbReference type="InterPro" id="IPR019734">
    <property type="entry name" value="TPR_rpt"/>
</dbReference>
<keyword evidence="6" id="KW-1185">Reference proteome</keyword>
<gene>
    <name evidence="5" type="ORF">JIN85_05430</name>
</gene>
<protein>
    <submittedName>
        <fullName evidence="5">Tetratricopeptide repeat protein</fullName>
    </submittedName>
</protein>
<dbReference type="Gene3D" id="1.25.40.10">
    <property type="entry name" value="Tetratricopeptide repeat domain"/>
    <property type="match status" value="5"/>
</dbReference>
<feature type="chain" id="PRO_5037805266" evidence="3">
    <location>
        <begin position="32"/>
        <end position="963"/>
    </location>
</feature>
<keyword evidence="1 3" id="KW-0732">Signal</keyword>
<feature type="signal peptide" evidence="3">
    <location>
        <begin position="1"/>
        <end position="31"/>
    </location>
</feature>
<dbReference type="Proteomes" id="UP000603141">
    <property type="component" value="Unassembled WGS sequence"/>
</dbReference>
<reference evidence="5" key="1">
    <citation type="submission" date="2021-01" db="EMBL/GenBank/DDBJ databases">
        <title>Modified the classification status of verrucomicrobia.</title>
        <authorList>
            <person name="Feng X."/>
        </authorList>
    </citation>
    <scope>NUCLEOTIDE SEQUENCE</scope>
    <source>
        <strain evidence="5">KCTC 22041</strain>
    </source>
</reference>
<sequence length="963" mass="107908">MALKKSHFQAQLLCAVLAASSPVWVPSTAFAQASATNNASDPSALFDKASEAFASKEYETAASTLNTLYELVKENKGAPLEMLRFNIGLAYLLDEKYPEAEKAFAACVAQFPKGEYTTRAYLGLGRACAAQATPEKYKLAIDALRTAAADPEYRTEAGLSLGNVYMETDRNDEALQVFRTLMGSDVRTPQQTNAAVSVVTLLARTEKLDDLVSYLDRLINQPGVRDAIAWYANQVIVEGDQLISDSDYAGALALYRSIPPRYQILETQGRSIEKMKDEVKDLEEKVKKESAKPIEQRSTTLSEKLSELKNSLDLTTQAKKAIEDKTDLDAALLMRRGRALYYLDRYEEALLCFRTIRTKYPTASDAETAAYSEIFVYTQLKDSDHIQKLAMQFLEKYPKADNLEQVALIAGDGLAQARKWPELLKFYQDLEARFPESPNLDRYKFYEGVAMFQDGQFKQAAALFSSFQKDFPNSELLEDAIYRVAMANFLTGEYKETLAACENYLRRYPEGKYAGDVHYRLSFIDFQDKEEDQSDKIIKDLNSYIDGHPEDVSIGSMLTLIGDVYDQKKKGAEDKALEYYIRAIWASKNPEVTQYAIDTATSILQKKKDWDGIANLHAEIMDKMKGSQLALISSTWVAKMKLRQGKGEEAAELLAKQLKNTIGDPTNEQVEFLIDQLVSTLVPRSRKQISETNMDELMDKLVGILDKAAEGQESPTTTARIYYARARLAESMRNKEQADLYLKGIATTTPDPAALSPALLAVSGEILLKDGDLDKAEAMFQRLTDRYKDSSFADAGPVGLGRVALARGENDKALELFQDTLANNPGMSRYREAKVGELEALTKTGKLEEAEKLATEITGDKQFRGIYIPQAYMLWAEIYRKYGDQKAGTAKVECLRKAHAYYQRVYSAYKAYPEVCAEAYWDAYEVLGELGETEIATKTLQQLADEPKLKDTERAKQAKKLLP</sequence>
<evidence type="ECO:0000256" key="1">
    <source>
        <dbReference type="ARBA" id="ARBA00022729"/>
    </source>
</evidence>
<dbReference type="InterPro" id="IPR039565">
    <property type="entry name" value="BamD-like"/>
</dbReference>